<feature type="signal peptide" evidence="5">
    <location>
        <begin position="1"/>
        <end position="21"/>
    </location>
</feature>
<dbReference type="EC" id="3.2.1.22" evidence="4"/>
<dbReference type="PANTHER" id="PTHR11452:SF42">
    <property type="entry name" value="ALPHA-GALACTOSIDASE"/>
    <property type="match status" value="1"/>
</dbReference>
<dbReference type="SUPFAM" id="SSF51445">
    <property type="entry name" value="(Trans)glycosidases"/>
    <property type="match status" value="1"/>
</dbReference>
<accession>A0AAE3SLX1</accession>
<dbReference type="GO" id="GO:0004557">
    <property type="term" value="F:alpha-galactosidase activity"/>
    <property type="evidence" value="ECO:0007669"/>
    <property type="project" value="UniProtKB-EC"/>
</dbReference>
<evidence type="ECO:0000313" key="8">
    <source>
        <dbReference type="Proteomes" id="UP001207408"/>
    </source>
</evidence>
<feature type="domain" description="Glycosyl hydrolase family 98 putative carbohydrate-binding module" evidence="6">
    <location>
        <begin position="622"/>
        <end position="755"/>
    </location>
</feature>
<name>A0AAE3SLX1_9BACT</name>
<evidence type="ECO:0000256" key="3">
    <source>
        <dbReference type="ARBA" id="ARBA00023295"/>
    </source>
</evidence>
<dbReference type="InterPro" id="IPR017853">
    <property type="entry name" value="GH"/>
</dbReference>
<proteinExistence type="inferred from homology"/>
<dbReference type="EMBL" id="JAPDPI010000033">
    <property type="protein sequence ID" value="MCW3806950.1"/>
    <property type="molecule type" value="Genomic_DNA"/>
</dbReference>
<organism evidence="7 8">
    <name type="scientific">Plebeiibacterium marinum</name>
    <dbReference type="NCBI Taxonomy" id="2992111"/>
    <lineage>
        <taxon>Bacteria</taxon>
        <taxon>Pseudomonadati</taxon>
        <taxon>Bacteroidota</taxon>
        <taxon>Bacteroidia</taxon>
        <taxon>Marinilabiliales</taxon>
        <taxon>Marinilabiliaceae</taxon>
        <taxon>Plebeiibacterium</taxon>
    </lineage>
</organism>
<feature type="domain" description="Glycosyl hydrolase family 98 putative carbohydrate-binding module" evidence="6">
    <location>
        <begin position="468"/>
        <end position="621"/>
    </location>
</feature>
<keyword evidence="2 4" id="KW-0378">Hydrolase</keyword>
<dbReference type="SUPFAM" id="SSF49785">
    <property type="entry name" value="Galactose-binding domain-like"/>
    <property type="match status" value="2"/>
</dbReference>
<dbReference type="AlphaFoldDB" id="A0AAE3SLX1"/>
<reference evidence="7" key="1">
    <citation type="submission" date="2022-10" db="EMBL/GenBank/DDBJ databases">
        <authorList>
            <person name="Yu W.X."/>
        </authorList>
    </citation>
    <scope>NUCLEOTIDE SEQUENCE</scope>
    <source>
        <strain evidence="7">D04</strain>
    </source>
</reference>
<dbReference type="InterPro" id="IPR038637">
    <property type="entry name" value="NPCBM_sf"/>
</dbReference>
<evidence type="ECO:0000313" key="7">
    <source>
        <dbReference type="EMBL" id="MCW3806950.1"/>
    </source>
</evidence>
<keyword evidence="5" id="KW-0732">Signal</keyword>
<dbReference type="GO" id="GO:0005975">
    <property type="term" value="P:carbohydrate metabolic process"/>
    <property type="evidence" value="ECO:0007669"/>
    <property type="project" value="InterPro"/>
</dbReference>
<gene>
    <name evidence="7" type="ORF">OM074_15040</name>
</gene>
<comment type="caution">
    <text evidence="7">The sequence shown here is derived from an EMBL/GenBank/DDBJ whole genome shotgun (WGS) entry which is preliminary data.</text>
</comment>
<dbReference type="InterPro" id="IPR008979">
    <property type="entry name" value="Galactose-bd-like_sf"/>
</dbReference>
<comment type="catalytic activity">
    <reaction evidence="4">
        <text>Hydrolysis of terminal, non-reducing alpha-D-galactose residues in alpha-D-galactosides, including galactose oligosaccharides, galactomannans and galactolipids.</text>
        <dbReference type="EC" id="3.2.1.22"/>
    </reaction>
</comment>
<keyword evidence="8" id="KW-1185">Reference proteome</keyword>
<dbReference type="InterPro" id="IPR013222">
    <property type="entry name" value="Glyco_hyd_98_carb-bd"/>
</dbReference>
<dbReference type="Pfam" id="PF17801">
    <property type="entry name" value="Melibiase_C"/>
    <property type="match status" value="1"/>
</dbReference>
<dbReference type="SMART" id="SM00776">
    <property type="entry name" value="NPCBM"/>
    <property type="match status" value="2"/>
</dbReference>
<dbReference type="Gene3D" id="3.20.20.70">
    <property type="entry name" value="Aldolase class I"/>
    <property type="match status" value="1"/>
</dbReference>
<sequence length="772" mass="85949">MKNLCLTFTAGLVLLLGACNLNNKPASSGEEVTGFKKWAATPPMGWNSWDCFGPSVVEAEVKANADYMAKHLKESGWEYIVVDIRWYADNQTTGHYNPYDETDFVIDENGRYMPSPKRFPSSANGAGFKPLADYIHNLGLKFGIHIMRGVPKEAVFNKMPIKGTNITADQIYSTESECTWLKDNYTVVRSKEGAQEYYNSILDLYASWGVDYIKVDDLSRPYHTDEIEMLRKAIDQTGRPIVLSMSPGATPIDQHEHATNHANMWRTIDDFWDNWAQLNYSFGMCAKWAPYITTGAWPDADMLPLGKFIRGERATDRYTNFTKDEQYTLMTLWSMFKSPLMFGGNLPDNDEFTNSIITNKEVLYVNKYSRNNKELYAKDDITVWTADDPANGDVFVALFNNEGDGFIKTKDLLYRSGTVSQLTDGFGEHIDVELPEGSTELYLIVNDSGDGIAWDHANWINPEIELSTGKKIKLTDLKWQYATAGWGEVSVNKSVSGKELNVKGTVYKNGIGTHSQSIIMYQIPDNSVRFTTFAGLDKAATDVKGGTTVEFMLATQDPTPRTVDLSKAIANTGRISRTTTVKSKEVKADISGAQKLYLVVTDAGDNSGHDHANWINPTIYKENGEALSLTDIDWVSASCGWSTVQKNKSVAGNKLTVAGKVYKTGIGTHSNSVIEFDVPEGYTQFKALCSYDDEVLDAPDGVTMEFLVYTENPVLDNTISIPVDLEGLGFKGECTIRDLWKNEDVGTYSNTEFAPSIPTHGVGFYRVSGEKK</sequence>
<evidence type="ECO:0000256" key="5">
    <source>
        <dbReference type="SAM" id="SignalP"/>
    </source>
</evidence>
<dbReference type="InterPro" id="IPR013785">
    <property type="entry name" value="Aldolase_TIM"/>
</dbReference>
<dbReference type="Pfam" id="PF08305">
    <property type="entry name" value="NPCBM"/>
    <property type="match status" value="2"/>
</dbReference>
<dbReference type="PROSITE" id="PS51257">
    <property type="entry name" value="PROKAR_LIPOPROTEIN"/>
    <property type="match status" value="1"/>
</dbReference>
<dbReference type="CDD" id="cd14792">
    <property type="entry name" value="GH27"/>
    <property type="match status" value="1"/>
</dbReference>
<evidence type="ECO:0000256" key="4">
    <source>
        <dbReference type="RuleBase" id="RU361168"/>
    </source>
</evidence>
<dbReference type="InterPro" id="IPR041233">
    <property type="entry name" value="Melibiase_C"/>
</dbReference>
<dbReference type="RefSeq" id="WP_301200884.1">
    <property type="nucleotide sequence ID" value="NZ_JAPDPI010000033.1"/>
</dbReference>
<dbReference type="PANTHER" id="PTHR11452">
    <property type="entry name" value="ALPHA-GALACTOSIDASE/ALPHA-N-ACETYLGALACTOSAMINIDASE"/>
    <property type="match status" value="1"/>
</dbReference>
<feature type="chain" id="PRO_5042118175" description="Alpha-galactosidase" evidence="5">
    <location>
        <begin position="22"/>
        <end position="772"/>
    </location>
</feature>
<dbReference type="Gene3D" id="2.60.120.1060">
    <property type="entry name" value="NPCBM/NEW2 domain"/>
    <property type="match status" value="3"/>
</dbReference>
<dbReference type="InterPro" id="IPR002241">
    <property type="entry name" value="Glyco_hydro_27"/>
</dbReference>
<evidence type="ECO:0000256" key="2">
    <source>
        <dbReference type="ARBA" id="ARBA00022801"/>
    </source>
</evidence>
<protein>
    <recommendedName>
        <fullName evidence="4">Alpha-galactosidase</fullName>
        <ecNumber evidence="4">3.2.1.22</ecNumber>
    </recommendedName>
    <alternativeName>
        <fullName evidence="4">Melibiase</fullName>
    </alternativeName>
</protein>
<comment type="similarity">
    <text evidence="1 4">Belongs to the glycosyl hydrolase 27 family.</text>
</comment>
<dbReference type="Pfam" id="PF16499">
    <property type="entry name" value="Melibiase_2"/>
    <property type="match status" value="2"/>
</dbReference>
<keyword evidence="3 4" id="KW-0326">Glycosidase</keyword>
<evidence type="ECO:0000259" key="6">
    <source>
        <dbReference type="SMART" id="SM00776"/>
    </source>
</evidence>
<dbReference type="PRINTS" id="PR00740">
    <property type="entry name" value="GLHYDRLASE27"/>
</dbReference>
<evidence type="ECO:0000256" key="1">
    <source>
        <dbReference type="ARBA" id="ARBA00009743"/>
    </source>
</evidence>
<dbReference type="Proteomes" id="UP001207408">
    <property type="component" value="Unassembled WGS sequence"/>
</dbReference>
<keyword evidence="4" id="KW-1015">Disulfide bond</keyword>